<name>A0A3G3LZH5_9CAUD</name>
<sequence>MACYDISYLDKELKNCKYCNVMVVWETNKKGKGYFCNVFPSASANKHYAGIYVVYTHSLHKCDENHRREYRELLGANHPDNKPREEQKLMATKPVPVTDDRMTVTGTVEFLKMEDNGYGEQLKARIVCDGYKLWGSVPKSIADVVAVGTRVKFDAKVAPSHKDESFGFFSRPTKATIITEG</sequence>
<protein>
    <recommendedName>
        <fullName evidence="3">SsDNA binding protein</fullName>
    </recommendedName>
</protein>
<accession>A0A3G3LZH5</accession>
<evidence type="ECO:0008006" key="3">
    <source>
        <dbReference type="Google" id="ProtNLM"/>
    </source>
</evidence>
<reference evidence="1 2" key="1">
    <citation type="submission" date="2018-10" db="EMBL/GenBank/DDBJ databases">
        <authorList>
            <person name="Zack K."/>
            <person name="Garlena R.A."/>
            <person name="Russell D.A."/>
            <person name="Pope W.H."/>
            <person name="Jacobs-Sera D."/>
            <person name="Hatfull G.F."/>
        </authorList>
    </citation>
    <scope>NUCLEOTIDE SEQUENCE [LARGE SCALE GENOMIC DNA]</scope>
</reference>
<gene>
    <name evidence="1" type="primary">107</name>
    <name evidence="1" type="ORF">PBI_CANTARE_107</name>
</gene>
<dbReference type="GeneID" id="77953043"/>
<proteinExistence type="predicted"/>
<dbReference type="KEGG" id="vg:77953043"/>
<dbReference type="RefSeq" id="YP_010676682.1">
    <property type="nucleotide sequence ID" value="NC_071014.1"/>
</dbReference>
<evidence type="ECO:0000313" key="2">
    <source>
        <dbReference type="Proteomes" id="UP000279277"/>
    </source>
</evidence>
<evidence type="ECO:0000313" key="1">
    <source>
        <dbReference type="EMBL" id="AYQ99327.1"/>
    </source>
</evidence>
<dbReference type="EMBL" id="MK016493">
    <property type="protein sequence ID" value="AYQ99327.1"/>
    <property type="molecule type" value="Genomic_DNA"/>
</dbReference>
<organism evidence="1 2">
    <name type="scientific">Brevibacterium phage Cantare</name>
    <dbReference type="NCBI Taxonomy" id="2338395"/>
    <lineage>
        <taxon>Viruses</taxon>
        <taxon>Duplodnaviria</taxon>
        <taxon>Heunggongvirae</taxon>
        <taxon>Uroviricota</taxon>
        <taxon>Caudoviricetes</taxon>
        <taxon>Cantarevirus</taxon>
        <taxon>Cantarevirus cantare</taxon>
    </lineage>
</organism>
<dbReference type="Proteomes" id="UP000279277">
    <property type="component" value="Segment"/>
</dbReference>
<keyword evidence="2" id="KW-1185">Reference proteome</keyword>